<proteinExistence type="predicted"/>
<comment type="caution">
    <text evidence="1">The sequence shown here is derived from an EMBL/GenBank/DDBJ whole genome shotgun (WGS) entry which is preliminary data.</text>
</comment>
<dbReference type="InterPro" id="IPR023393">
    <property type="entry name" value="START-like_dom_sf"/>
</dbReference>
<dbReference type="RefSeq" id="WP_377933873.1">
    <property type="nucleotide sequence ID" value="NZ_JBHUEA010000010.1"/>
</dbReference>
<name>A0ABW4LE37_9MICO</name>
<accession>A0ABW4LE37</accession>
<organism evidence="1 2">
    <name type="scientific">Amnibacterium endophyticum</name>
    <dbReference type="NCBI Taxonomy" id="2109337"/>
    <lineage>
        <taxon>Bacteria</taxon>
        <taxon>Bacillati</taxon>
        <taxon>Actinomycetota</taxon>
        <taxon>Actinomycetes</taxon>
        <taxon>Micrococcales</taxon>
        <taxon>Microbacteriaceae</taxon>
        <taxon>Amnibacterium</taxon>
    </lineage>
</organism>
<protein>
    <submittedName>
        <fullName evidence="1">SRPBCC family protein</fullName>
    </submittedName>
</protein>
<dbReference type="EMBL" id="JBHUEA010000010">
    <property type="protein sequence ID" value="MFD1721547.1"/>
    <property type="molecule type" value="Genomic_DNA"/>
</dbReference>
<reference evidence="2" key="1">
    <citation type="journal article" date="2019" name="Int. J. Syst. Evol. Microbiol.">
        <title>The Global Catalogue of Microorganisms (GCM) 10K type strain sequencing project: providing services to taxonomists for standard genome sequencing and annotation.</title>
        <authorList>
            <consortium name="The Broad Institute Genomics Platform"/>
            <consortium name="The Broad Institute Genome Sequencing Center for Infectious Disease"/>
            <person name="Wu L."/>
            <person name="Ma J."/>
        </authorList>
    </citation>
    <scope>NUCLEOTIDE SEQUENCE [LARGE SCALE GENOMIC DNA]</scope>
    <source>
        <strain evidence="2">CGMCC 1.12471</strain>
    </source>
</reference>
<dbReference type="Proteomes" id="UP001597347">
    <property type="component" value="Unassembled WGS sequence"/>
</dbReference>
<dbReference type="SUPFAM" id="SSF55961">
    <property type="entry name" value="Bet v1-like"/>
    <property type="match status" value="1"/>
</dbReference>
<keyword evidence="2" id="KW-1185">Reference proteome</keyword>
<gene>
    <name evidence="1" type="ORF">ACFSBI_08295</name>
</gene>
<sequence>MPLIERPRTGPSATALARSPLPPERLLPLVADHPLPRMFDRWGPFPAVERVDGQDGAWDAVGKSRTLRLGDGGAVTETLVEFEAGRCFAYELTGFSDVFDRLVRGVRGDWGFEPDGTGTIARWTWEFAPRFGRGLLVRLVVAPLWRINMQRMMTAAVRELSR</sequence>
<evidence type="ECO:0000313" key="1">
    <source>
        <dbReference type="EMBL" id="MFD1721547.1"/>
    </source>
</evidence>
<dbReference type="Pfam" id="PF10604">
    <property type="entry name" value="Polyketide_cyc2"/>
    <property type="match status" value="1"/>
</dbReference>
<dbReference type="Gene3D" id="3.30.530.20">
    <property type="match status" value="1"/>
</dbReference>
<evidence type="ECO:0000313" key="2">
    <source>
        <dbReference type="Proteomes" id="UP001597347"/>
    </source>
</evidence>
<dbReference type="InterPro" id="IPR019587">
    <property type="entry name" value="Polyketide_cyclase/dehydratase"/>
</dbReference>